<keyword evidence="5" id="KW-0256">Endoplasmic reticulum</keyword>
<evidence type="ECO:0000256" key="1">
    <source>
        <dbReference type="ARBA" id="ARBA00004173"/>
    </source>
</evidence>
<comment type="caution">
    <text evidence="10">The sequence shown here is derived from an EMBL/GenBank/DDBJ whole genome shotgun (WGS) entry which is preliminary data.</text>
</comment>
<dbReference type="AlphaFoldDB" id="A0A9W8S3R9"/>
<dbReference type="GO" id="GO:0005739">
    <property type="term" value="C:mitochondrion"/>
    <property type="evidence" value="ECO:0007669"/>
    <property type="project" value="UniProtKB-SubCell"/>
</dbReference>
<dbReference type="Proteomes" id="UP001152049">
    <property type="component" value="Unassembled WGS sequence"/>
</dbReference>
<dbReference type="GO" id="GO:0005783">
    <property type="term" value="C:endoplasmic reticulum"/>
    <property type="evidence" value="ECO:0007669"/>
    <property type="project" value="UniProtKB-SubCell"/>
</dbReference>
<keyword evidence="7" id="KW-0472">Membrane</keyword>
<evidence type="ECO:0000313" key="10">
    <source>
        <dbReference type="EMBL" id="KAJ4265302.1"/>
    </source>
</evidence>
<dbReference type="PANTHER" id="PTHR48182">
    <property type="entry name" value="PROTEIN SERAC1"/>
    <property type="match status" value="1"/>
</dbReference>
<evidence type="ECO:0000256" key="4">
    <source>
        <dbReference type="ARBA" id="ARBA00007920"/>
    </source>
</evidence>
<accession>A0A9W8S3R9</accession>
<dbReference type="Pfam" id="PF05057">
    <property type="entry name" value="DUF676"/>
    <property type="match status" value="1"/>
</dbReference>
<reference evidence="10" key="1">
    <citation type="submission" date="2022-09" db="EMBL/GenBank/DDBJ databases">
        <title>Fusarium specimens isolated from Avocado Roots.</title>
        <authorList>
            <person name="Stajich J."/>
            <person name="Roper C."/>
            <person name="Heimlech-Rivalta G."/>
        </authorList>
    </citation>
    <scope>NUCLEOTIDE SEQUENCE</scope>
    <source>
        <strain evidence="10">CF00136</strain>
    </source>
</reference>
<gene>
    <name evidence="10" type="ORF">NW762_004587</name>
</gene>
<dbReference type="InterPro" id="IPR052374">
    <property type="entry name" value="SERAC1"/>
</dbReference>
<dbReference type="OrthoDB" id="5086500at2759"/>
<dbReference type="PANTHER" id="PTHR48182:SF2">
    <property type="entry name" value="PROTEIN SERAC1"/>
    <property type="match status" value="1"/>
</dbReference>
<dbReference type="GO" id="GO:0016020">
    <property type="term" value="C:membrane"/>
    <property type="evidence" value="ECO:0007669"/>
    <property type="project" value="UniProtKB-SubCell"/>
</dbReference>
<keyword evidence="6" id="KW-0496">Mitochondrion</keyword>
<dbReference type="InterPro" id="IPR029058">
    <property type="entry name" value="AB_hydrolase_fold"/>
</dbReference>
<feature type="compositionally biased region" description="Basic and acidic residues" evidence="8">
    <location>
        <begin position="12"/>
        <end position="22"/>
    </location>
</feature>
<evidence type="ECO:0000256" key="5">
    <source>
        <dbReference type="ARBA" id="ARBA00022824"/>
    </source>
</evidence>
<dbReference type="EMBL" id="JAOQAZ010000006">
    <property type="protein sequence ID" value="KAJ4265302.1"/>
    <property type="molecule type" value="Genomic_DNA"/>
</dbReference>
<proteinExistence type="inferred from homology"/>
<evidence type="ECO:0000256" key="3">
    <source>
        <dbReference type="ARBA" id="ARBA00004370"/>
    </source>
</evidence>
<sequence>MPRNPWNRIFNRKKDEKQDDKASPVSNNVILLAPETQEDRNTGLTANPAVASNPVTAEGEPEQVSPSDASTSSAGMGADDEDYRGLFTFVKKGRDEAGMVDIVALHGLDGHYYKSWTTSSVKGGEVNWLKDMLPRRIKNARVMSFGYNANVQFSKSTSGIGDFVEGLLADLMSCRTSNQEKSRPIIFICHSLGGIVFKQALVRARERDRFTDLLKHIQGVAFFGTPHAGTSFADFGKVLASISKVSTLGVNTNTNVVNDLRKNSKALYNITQSFVDRSKALRILTFYETEKMDYLSFEAVSRISAVLNLPNETVVPLDVNHVTMCKFSDSGAGKRTFNRVCGHLEEMVIELREDEVPHAASEF</sequence>
<dbReference type="Gene3D" id="3.40.50.1820">
    <property type="entry name" value="alpha/beta hydrolase"/>
    <property type="match status" value="1"/>
</dbReference>
<organism evidence="10 11">
    <name type="scientific">Fusarium torreyae</name>
    <dbReference type="NCBI Taxonomy" id="1237075"/>
    <lineage>
        <taxon>Eukaryota</taxon>
        <taxon>Fungi</taxon>
        <taxon>Dikarya</taxon>
        <taxon>Ascomycota</taxon>
        <taxon>Pezizomycotina</taxon>
        <taxon>Sordariomycetes</taxon>
        <taxon>Hypocreomycetidae</taxon>
        <taxon>Hypocreales</taxon>
        <taxon>Nectriaceae</taxon>
        <taxon>Fusarium</taxon>
    </lineage>
</organism>
<evidence type="ECO:0000256" key="7">
    <source>
        <dbReference type="ARBA" id="ARBA00023136"/>
    </source>
</evidence>
<evidence type="ECO:0000256" key="6">
    <source>
        <dbReference type="ARBA" id="ARBA00023128"/>
    </source>
</evidence>
<name>A0A9W8S3R9_9HYPO</name>
<comment type="subcellular location">
    <subcellularLocation>
        <location evidence="2">Endoplasmic reticulum</location>
    </subcellularLocation>
    <subcellularLocation>
        <location evidence="3">Membrane</location>
    </subcellularLocation>
    <subcellularLocation>
        <location evidence="1">Mitochondrion</location>
    </subcellularLocation>
</comment>
<evidence type="ECO:0000256" key="8">
    <source>
        <dbReference type="SAM" id="MobiDB-lite"/>
    </source>
</evidence>
<protein>
    <recommendedName>
        <fullName evidence="9">DUF676 domain-containing protein</fullName>
    </recommendedName>
</protein>
<keyword evidence="11" id="KW-1185">Reference proteome</keyword>
<comment type="similarity">
    <text evidence="4">Belongs to the putative lipase ROG1 family.</text>
</comment>
<evidence type="ECO:0000259" key="9">
    <source>
        <dbReference type="Pfam" id="PF05057"/>
    </source>
</evidence>
<dbReference type="InterPro" id="IPR007751">
    <property type="entry name" value="DUF676_lipase-like"/>
</dbReference>
<feature type="region of interest" description="Disordered" evidence="8">
    <location>
        <begin position="1"/>
        <end position="77"/>
    </location>
</feature>
<evidence type="ECO:0000256" key="2">
    <source>
        <dbReference type="ARBA" id="ARBA00004240"/>
    </source>
</evidence>
<dbReference type="SUPFAM" id="SSF53474">
    <property type="entry name" value="alpha/beta-Hydrolases"/>
    <property type="match status" value="1"/>
</dbReference>
<evidence type="ECO:0000313" key="11">
    <source>
        <dbReference type="Proteomes" id="UP001152049"/>
    </source>
</evidence>
<feature type="domain" description="DUF676" evidence="9">
    <location>
        <begin position="102"/>
        <end position="319"/>
    </location>
</feature>
<feature type="compositionally biased region" description="Polar residues" evidence="8">
    <location>
        <begin position="64"/>
        <end position="74"/>
    </location>
</feature>